<evidence type="ECO:0000256" key="5">
    <source>
        <dbReference type="PROSITE-ProRule" id="PRU00134"/>
    </source>
</evidence>
<sequence>MHVAGLSLDLYWFLQFIFTAFLVALGLLHLVKNTASKYFVVDANFDEGGASVEGHRRLGRDEMLAVAGDGDGCAVCGNSTNKKCARCKVVRYCSQSCQAEHWNSIHKSECKVVKSSSIVSLIPSGSDARRRTGFVDKSPSDPGNGNCMVQRSKKILFPYDEFVKLFNWDKAVFPPCGLINCGNSCFANVVLQCLSCTRPLVAYLLEKSHKRECRRNDWCFLCELQNHVEKASQSLHPFSPISILSRLPNIGGNLGYGKQEDAHEFMRFAIDTMQSVCLDEFGGERALHPSSQETTLIQHVFGGHLQSQVICTKCKKISNRYENMMDLTVEIQGDAASLEDCLDQFTVKEWLDGENMYKCDGCNDYVKAWKRLTVHQAPNILTIALKRFQSGRFGKLNKKVSFPEILDLGPYMSESGDGTNLYKLYAVVVHVDMLNASFFGHYICYTKDFQGNWYRIDDCKVVTVELEEVLSQGAYMLLYSRNCVRPSCANYLESSGKEGQLGAESQGLPCSQAPVESLNDAHSVNPDITPLCIPSDVSCLNESLPEKELYLQIGEDSKSTSGNPQDMHLDDPGCFSSGSKDAIECHSSEGSHVVVASVELKHKEFPDLPPPSDTLSDMVRSRECESLSSYSVHESSFEDRNGATNHYANGSFSVSSTKNLLSTKNIVHEVVETSLEVCTAASSSDGANHAGTETSPSPSLEQVVTVKSGKCSPAVQTSESEISSLAGEKSPCKGNLKPLFSSGFLNKSTGSRSQKRQGKKRTDCSSRKDDRTCNGVAKPACPSWSIDDVCENKEFSLDSGIALTSCSVQTESEQCLDDDEKLNKEGCSVFYPCNGSECNGGAVSVLSDRNRNNQDCDTGQEEAFERRSGQLVNHQLPVQWLESNSSSEEKLNSVPSSGVIDGYKRGKMLVPDGLTQNQPDEVGPPCRVDVKCNGIAEHAFDHQNALEANDHGQLSDSNGPSISCFIGQANNFVNKDETVNNKLAEVGYPWNNCCRDSVFGENGECGGNIDSGQGTFCGTGKGPIVDCRNPFHSTSYNNMPLGKNYSNKNEESRELNETIHRHEVETDCHRLSDGRPPPKKQVLNVTNASPKQPWSVRRHLELNCDRKVCFNATLTVESEQDFKRQRRVN</sequence>
<dbReference type="Pfam" id="PF00443">
    <property type="entry name" value="UCH"/>
    <property type="match status" value="1"/>
</dbReference>
<evidence type="ECO:0000256" key="7">
    <source>
        <dbReference type="SAM" id="Phobius"/>
    </source>
</evidence>
<keyword evidence="4" id="KW-0862">Zinc</keyword>
<feature type="domain" description="MYND-type" evidence="9">
    <location>
        <begin position="73"/>
        <end position="110"/>
    </location>
</feature>
<dbReference type="SUPFAM" id="SSF54001">
    <property type="entry name" value="Cysteine proteinases"/>
    <property type="match status" value="1"/>
</dbReference>
<evidence type="ECO:0000256" key="3">
    <source>
        <dbReference type="ARBA" id="ARBA00022771"/>
    </source>
</evidence>
<organism evidence="10 11">
    <name type="scientific">Protea cynaroides</name>
    <dbReference type="NCBI Taxonomy" id="273540"/>
    <lineage>
        <taxon>Eukaryota</taxon>
        <taxon>Viridiplantae</taxon>
        <taxon>Streptophyta</taxon>
        <taxon>Embryophyta</taxon>
        <taxon>Tracheophyta</taxon>
        <taxon>Spermatophyta</taxon>
        <taxon>Magnoliopsida</taxon>
        <taxon>Proteales</taxon>
        <taxon>Proteaceae</taxon>
        <taxon>Protea</taxon>
    </lineage>
</organism>
<dbReference type="InterPro" id="IPR018200">
    <property type="entry name" value="USP_CS"/>
</dbReference>
<evidence type="ECO:0000313" key="11">
    <source>
        <dbReference type="Proteomes" id="UP001141806"/>
    </source>
</evidence>
<feature type="transmembrane region" description="Helical" evidence="7">
    <location>
        <begin position="12"/>
        <end position="31"/>
    </location>
</feature>
<dbReference type="FunFam" id="3.90.70.10:FF:000026">
    <property type="entry name" value="Ubiquitin carboxyl-terminal hydrolase 15"/>
    <property type="match status" value="1"/>
</dbReference>
<feature type="compositionally biased region" description="Basic and acidic residues" evidence="6">
    <location>
        <begin position="760"/>
        <end position="772"/>
    </location>
</feature>
<evidence type="ECO:0000256" key="1">
    <source>
        <dbReference type="ARBA" id="ARBA00009085"/>
    </source>
</evidence>
<keyword evidence="7" id="KW-1133">Transmembrane helix</keyword>
<dbReference type="GO" id="GO:0005634">
    <property type="term" value="C:nucleus"/>
    <property type="evidence" value="ECO:0007669"/>
    <property type="project" value="TreeGrafter"/>
</dbReference>
<feature type="domain" description="USP" evidence="8">
    <location>
        <begin position="176"/>
        <end position="482"/>
    </location>
</feature>
<feature type="compositionally biased region" description="Polar residues" evidence="6">
    <location>
        <begin position="743"/>
        <end position="752"/>
    </location>
</feature>
<evidence type="ECO:0000256" key="4">
    <source>
        <dbReference type="ARBA" id="ARBA00022833"/>
    </source>
</evidence>
<evidence type="ECO:0000256" key="6">
    <source>
        <dbReference type="SAM" id="MobiDB-lite"/>
    </source>
</evidence>
<feature type="compositionally biased region" description="Polar residues" evidence="6">
    <location>
        <begin position="683"/>
        <end position="702"/>
    </location>
</feature>
<dbReference type="SUPFAM" id="SSF144232">
    <property type="entry name" value="HIT/MYND zinc finger-like"/>
    <property type="match status" value="1"/>
</dbReference>
<dbReference type="InterPro" id="IPR002893">
    <property type="entry name" value="Znf_MYND"/>
</dbReference>
<proteinExistence type="inferred from homology"/>
<dbReference type="PROSITE" id="PS50235">
    <property type="entry name" value="USP_3"/>
    <property type="match status" value="1"/>
</dbReference>
<dbReference type="Proteomes" id="UP001141806">
    <property type="component" value="Unassembled WGS sequence"/>
</dbReference>
<dbReference type="GO" id="GO:0016579">
    <property type="term" value="P:protein deubiquitination"/>
    <property type="evidence" value="ECO:0007669"/>
    <property type="project" value="InterPro"/>
</dbReference>
<dbReference type="InterPro" id="IPR001394">
    <property type="entry name" value="Peptidase_C19_UCH"/>
</dbReference>
<dbReference type="GO" id="GO:0008270">
    <property type="term" value="F:zinc ion binding"/>
    <property type="evidence" value="ECO:0007669"/>
    <property type="project" value="UniProtKB-KW"/>
</dbReference>
<dbReference type="EMBL" id="JAMYWD010000010">
    <property type="protein sequence ID" value="KAJ4959360.1"/>
    <property type="molecule type" value="Genomic_DNA"/>
</dbReference>
<dbReference type="Gene3D" id="3.90.70.10">
    <property type="entry name" value="Cysteine proteinases"/>
    <property type="match status" value="1"/>
</dbReference>
<accession>A0A9Q0K2B7</accession>
<keyword evidence="3 5" id="KW-0863">Zinc-finger</keyword>
<keyword evidence="2" id="KW-0479">Metal-binding</keyword>
<dbReference type="InterPro" id="IPR050164">
    <property type="entry name" value="Peptidase_C19"/>
</dbReference>
<dbReference type="CDD" id="cd02661">
    <property type="entry name" value="Peptidase_C19E"/>
    <property type="match status" value="1"/>
</dbReference>
<gene>
    <name evidence="10" type="ORF">NE237_026471</name>
</gene>
<name>A0A9Q0K2B7_9MAGN</name>
<evidence type="ECO:0000259" key="8">
    <source>
        <dbReference type="PROSITE" id="PS50235"/>
    </source>
</evidence>
<dbReference type="InterPro" id="IPR028889">
    <property type="entry name" value="USP"/>
</dbReference>
<dbReference type="GO" id="GO:0004843">
    <property type="term" value="F:cysteine-type deubiquitinase activity"/>
    <property type="evidence" value="ECO:0007669"/>
    <property type="project" value="InterPro"/>
</dbReference>
<keyword evidence="11" id="KW-1185">Reference proteome</keyword>
<dbReference type="InterPro" id="IPR038765">
    <property type="entry name" value="Papain-like_cys_pep_sf"/>
</dbReference>
<dbReference type="PANTHER" id="PTHR24006">
    <property type="entry name" value="UBIQUITIN CARBOXYL-TERMINAL HYDROLASE"/>
    <property type="match status" value="1"/>
</dbReference>
<dbReference type="PANTHER" id="PTHR24006:SF677">
    <property type="entry name" value="UBIQUITIN CARBOXYL-TERMINAL HYDROLASE 19"/>
    <property type="match status" value="1"/>
</dbReference>
<dbReference type="PROSITE" id="PS50865">
    <property type="entry name" value="ZF_MYND_2"/>
    <property type="match status" value="1"/>
</dbReference>
<dbReference type="OrthoDB" id="420187at2759"/>
<keyword evidence="7" id="KW-0812">Transmembrane</keyword>
<feature type="region of interest" description="Disordered" evidence="6">
    <location>
        <begin position="743"/>
        <end position="773"/>
    </location>
</feature>
<comment type="similarity">
    <text evidence="1">Belongs to the peptidase C19 family.</text>
</comment>
<comment type="caution">
    <text evidence="10">The sequence shown here is derived from an EMBL/GenBank/DDBJ whole genome shotgun (WGS) entry which is preliminary data.</text>
</comment>
<protein>
    <submittedName>
        <fullName evidence="10">Uncharacterized protein</fullName>
    </submittedName>
</protein>
<evidence type="ECO:0000259" key="9">
    <source>
        <dbReference type="PROSITE" id="PS50865"/>
    </source>
</evidence>
<evidence type="ECO:0000256" key="2">
    <source>
        <dbReference type="ARBA" id="ARBA00022723"/>
    </source>
</evidence>
<dbReference type="Gene3D" id="6.10.140.2220">
    <property type="match status" value="1"/>
</dbReference>
<feature type="region of interest" description="Disordered" evidence="6">
    <location>
        <begin position="683"/>
        <end position="705"/>
    </location>
</feature>
<dbReference type="GO" id="GO:0005829">
    <property type="term" value="C:cytosol"/>
    <property type="evidence" value="ECO:0007669"/>
    <property type="project" value="TreeGrafter"/>
</dbReference>
<dbReference type="PROSITE" id="PS01360">
    <property type="entry name" value="ZF_MYND_1"/>
    <property type="match status" value="1"/>
</dbReference>
<keyword evidence="7" id="KW-0472">Membrane</keyword>
<reference evidence="10" key="1">
    <citation type="journal article" date="2023" name="Plant J.">
        <title>The genome of the king protea, Protea cynaroides.</title>
        <authorList>
            <person name="Chang J."/>
            <person name="Duong T.A."/>
            <person name="Schoeman C."/>
            <person name="Ma X."/>
            <person name="Roodt D."/>
            <person name="Barker N."/>
            <person name="Li Z."/>
            <person name="Van de Peer Y."/>
            <person name="Mizrachi E."/>
        </authorList>
    </citation>
    <scope>NUCLEOTIDE SEQUENCE</scope>
    <source>
        <tissue evidence="10">Young leaves</tissue>
    </source>
</reference>
<dbReference type="PROSITE" id="PS00972">
    <property type="entry name" value="USP_1"/>
    <property type="match status" value="1"/>
</dbReference>
<dbReference type="AlphaFoldDB" id="A0A9Q0K2B7"/>
<evidence type="ECO:0000313" key="10">
    <source>
        <dbReference type="EMBL" id="KAJ4959360.1"/>
    </source>
</evidence>
<dbReference type="Pfam" id="PF01753">
    <property type="entry name" value="zf-MYND"/>
    <property type="match status" value="1"/>
</dbReference>